<dbReference type="Pfam" id="PF08572">
    <property type="entry name" value="PRP3"/>
    <property type="match status" value="1"/>
</dbReference>
<feature type="compositionally biased region" description="Basic and acidic residues" evidence="5">
    <location>
        <begin position="391"/>
        <end position="402"/>
    </location>
</feature>
<sequence length="571" mass="66202">MSQSSSQRKKRSRFTDAPSPNTSNTQGNDTPSVAVKSSSSSSVPNKPTQNETPEERIARLQARIAARLKGSKVVESSKDSTDTQRSKQLEEAAQRARMLAEKYAQTYGYDLQSEVDAVKTGTNEENKTVHENRRPISLEKIPTKPVSTLKVNEEAYKQSRLKRVLKVEKSDFIETDPRKNPYYDPRVKASNSRLLKPLEFLPEGYYQEKAERMREKAEADAMRAEMRRQAALASEAGENVAAALLLTEQKYFEDPPDVEWWDIPFLSNETYEDVVHEQIRMERISHYIEHPVPLRAPRDRKQAPVMPLMLTEKERKRLRHQQRVERAREEQMMIQMGLKAPPPPKVKLSNMMRVFGNEAVQDPTKVEAQVRAQMEQRRKEHEAANAARALTAEEKKEKKDKKISQDRDRFGVWVAVFRVISLQKPQHRFKIDRNAQELRLSGCCIIFRDCNVIVVEGSFKSIQKYKKLCLRRIKWDDQEEESQEGKESGLSSMKDEEEVSGNNKKTNRCVLIWEGAVMRPAFRNFRFATIPTEEAVRSYFEKHRVEHYFDMAITFPIHDSELIEQQMKEAL</sequence>
<dbReference type="GO" id="GO:0000398">
    <property type="term" value="P:mRNA splicing, via spliceosome"/>
    <property type="evidence" value="ECO:0007669"/>
    <property type="project" value="InterPro"/>
</dbReference>
<evidence type="ECO:0000256" key="2">
    <source>
        <dbReference type="ARBA" id="ARBA00022664"/>
    </source>
</evidence>
<feature type="region of interest" description="Disordered" evidence="5">
    <location>
        <begin position="1"/>
        <end position="94"/>
    </location>
</feature>
<keyword evidence="3" id="KW-0508">mRNA splicing</keyword>
<dbReference type="PANTHER" id="PTHR14212">
    <property type="entry name" value="U4/U6-ASSOCIATED RNA SPLICING FACTOR-RELATED"/>
    <property type="match status" value="1"/>
</dbReference>
<evidence type="ECO:0000256" key="5">
    <source>
        <dbReference type="SAM" id="MobiDB-lite"/>
    </source>
</evidence>
<comment type="caution">
    <text evidence="8">The sequence shown here is derived from an EMBL/GenBank/DDBJ whole genome shotgun (WGS) entry which is preliminary data.</text>
</comment>
<proteinExistence type="predicted"/>
<keyword evidence="4" id="KW-0539">Nucleus</keyword>
<dbReference type="EMBL" id="JANCYU010000072">
    <property type="protein sequence ID" value="KAK4528953.1"/>
    <property type="molecule type" value="Genomic_DNA"/>
</dbReference>
<gene>
    <name evidence="8" type="ORF">GAYE_SCF67G6902</name>
</gene>
<feature type="compositionally biased region" description="Polar residues" evidence="5">
    <location>
        <begin position="18"/>
        <end position="31"/>
    </location>
</feature>
<dbReference type="Pfam" id="PF06544">
    <property type="entry name" value="Prp3_C"/>
    <property type="match status" value="1"/>
</dbReference>
<dbReference type="GO" id="GO:0046540">
    <property type="term" value="C:U4/U6 x U5 tri-snRNP complex"/>
    <property type="evidence" value="ECO:0007669"/>
    <property type="project" value="InterPro"/>
</dbReference>
<feature type="region of interest" description="Disordered" evidence="5">
    <location>
        <begin position="481"/>
        <end position="501"/>
    </location>
</feature>
<dbReference type="AlphaFoldDB" id="A0AAV9INU6"/>
<dbReference type="CDD" id="cd24162">
    <property type="entry name" value="Prp3_C"/>
    <property type="match status" value="1"/>
</dbReference>
<feature type="compositionally biased region" description="Basic and acidic residues" evidence="5">
    <location>
        <begin position="75"/>
        <end position="94"/>
    </location>
</feature>
<feature type="compositionally biased region" description="Low complexity" evidence="5">
    <location>
        <begin position="59"/>
        <end position="68"/>
    </location>
</feature>
<protein>
    <submittedName>
        <fullName evidence="8">Uncharacterized protein</fullName>
    </submittedName>
</protein>
<comment type="subcellular location">
    <subcellularLocation>
        <location evidence="1">Nucleus</location>
    </subcellularLocation>
</comment>
<dbReference type="InterPro" id="IPR013881">
    <property type="entry name" value="Pre-mRNA_splic_Prp3_dom"/>
</dbReference>
<reference evidence="8 9" key="1">
    <citation type="submission" date="2022-07" db="EMBL/GenBank/DDBJ databases">
        <title>Genome-wide signatures of adaptation to extreme environments.</title>
        <authorList>
            <person name="Cho C.H."/>
            <person name="Yoon H.S."/>
        </authorList>
    </citation>
    <scope>NUCLEOTIDE SEQUENCE [LARGE SCALE GENOMIC DNA]</scope>
    <source>
        <strain evidence="8 9">108.79 E11</strain>
    </source>
</reference>
<keyword evidence="2" id="KW-0507">mRNA processing</keyword>
<evidence type="ECO:0000259" key="7">
    <source>
        <dbReference type="Pfam" id="PF08572"/>
    </source>
</evidence>
<evidence type="ECO:0000259" key="6">
    <source>
        <dbReference type="Pfam" id="PF06544"/>
    </source>
</evidence>
<dbReference type="PANTHER" id="PTHR14212:SF0">
    <property type="entry name" value="U4_U6 SMALL NUCLEAR RIBONUCLEOPROTEIN PRP3"/>
    <property type="match status" value="1"/>
</dbReference>
<feature type="domain" description="Pre-mRNA-splicing factor 3" evidence="7">
    <location>
        <begin position="180"/>
        <end position="391"/>
    </location>
</feature>
<organism evidence="8 9">
    <name type="scientific">Galdieria yellowstonensis</name>
    <dbReference type="NCBI Taxonomy" id="3028027"/>
    <lineage>
        <taxon>Eukaryota</taxon>
        <taxon>Rhodophyta</taxon>
        <taxon>Bangiophyceae</taxon>
        <taxon>Galdieriales</taxon>
        <taxon>Galdieriaceae</taxon>
        <taxon>Galdieria</taxon>
    </lineage>
</organism>
<evidence type="ECO:0000256" key="3">
    <source>
        <dbReference type="ARBA" id="ARBA00023187"/>
    </source>
</evidence>
<name>A0AAV9INU6_9RHOD</name>
<evidence type="ECO:0000256" key="4">
    <source>
        <dbReference type="ARBA" id="ARBA00023242"/>
    </source>
</evidence>
<accession>A0AAV9INU6</accession>
<feature type="region of interest" description="Disordered" evidence="5">
    <location>
        <begin position="375"/>
        <end position="402"/>
    </location>
</feature>
<dbReference type="InterPro" id="IPR027104">
    <property type="entry name" value="Prp3"/>
</dbReference>
<feature type="domain" description="Small nuclear ribonucleoprotein Prp3 C-terminal" evidence="6">
    <location>
        <begin position="415"/>
        <end position="552"/>
    </location>
</feature>
<feature type="compositionally biased region" description="Low complexity" evidence="5">
    <location>
        <begin position="32"/>
        <end position="43"/>
    </location>
</feature>
<dbReference type="InterPro" id="IPR010541">
    <property type="entry name" value="Prp3_C"/>
</dbReference>
<evidence type="ECO:0000256" key="1">
    <source>
        <dbReference type="ARBA" id="ARBA00004123"/>
    </source>
</evidence>
<keyword evidence="9" id="KW-1185">Reference proteome</keyword>
<evidence type="ECO:0000313" key="8">
    <source>
        <dbReference type="EMBL" id="KAK4528953.1"/>
    </source>
</evidence>
<dbReference type="Proteomes" id="UP001300502">
    <property type="component" value="Unassembled WGS sequence"/>
</dbReference>
<evidence type="ECO:0000313" key="9">
    <source>
        <dbReference type="Proteomes" id="UP001300502"/>
    </source>
</evidence>